<dbReference type="Pfam" id="PF01613">
    <property type="entry name" value="Flavin_Reduct"/>
    <property type="match status" value="1"/>
</dbReference>
<accession>A0A2T5BPU6</accession>
<dbReference type="GO" id="GO:0042602">
    <property type="term" value="F:riboflavin reductase (NADPH) activity"/>
    <property type="evidence" value="ECO:0007669"/>
    <property type="project" value="TreeGrafter"/>
</dbReference>
<dbReference type="InterPro" id="IPR012349">
    <property type="entry name" value="Split_barrel_FMN-bd"/>
</dbReference>
<sequence length="164" mass="17219">MLIFSPGPDTARAFRDALGTFATGVTVVTVRGPDGPLGMTANSFASVSLNPPLVLWSPARASARFTAMTGAKRFAVHVLSAEGRDTAAHFARSAQMKGLDLEGTEPPLLSTGWLARFICQREAVHDGGDHAIVIGRVEQCAQREGAPLVFSAGHFGTFSPARGV</sequence>
<dbReference type="SUPFAM" id="SSF50475">
    <property type="entry name" value="FMN-binding split barrel"/>
    <property type="match status" value="1"/>
</dbReference>
<dbReference type="EMBL" id="QAAA01000017">
    <property type="protein sequence ID" value="PTN01079.1"/>
    <property type="molecule type" value="Genomic_DNA"/>
</dbReference>
<dbReference type="InterPro" id="IPR050268">
    <property type="entry name" value="NADH-dep_flavin_reductase"/>
</dbReference>
<dbReference type="AlphaFoldDB" id="A0A2T5BPU6"/>
<keyword evidence="4" id="KW-1185">Reference proteome</keyword>
<gene>
    <name evidence="3" type="ORF">C8N32_11727</name>
</gene>
<dbReference type="Gene3D" id="2.30.110.10">
    <property type="entry name" value="Electron Transport, Fmn-binding Protein, Chain A"/>
    <property type="match status" value="1"/>
</dbReference>
<keyword evidence="1" id="KW-0560">Oxidoreductase</keyword>
<dbReference type="RefSeq" id="WP_201132332.1">
    <property type="nucleotide sequence ID" value="NZ_NHSI01000025.1"/>
</dbReference>
<name>A0A2T5BPU6_9RHOB</name>
<evidence type="ECO:0000313" key="3">
    <source>
        <dbReference type="EMBL" id="PTN01079.1"/>
    </source>
</evidence>
<evidence type="ECO:0000313" key="4">
    <source>
        <dbReference type="Proteomes" id="UP000243859"/>
    </source>
</evidence>
<feature type="domain" description="Flavin reductase like" evidence="2">
    <location>
        <begin position="18"/>
        <end position="157"/>
    </location>
</feature>
<dbReference type="PANTHER" id="PTHR30466">
    <property type="entry name" value="FLAVIN REDUCTASE"/>
    <property type="match status" value="1"/>
</dbReference>
<proteinExistence type="predicted"/>
<organism evidence="3 4">
    <name type="scientific">Rhodovulum imhoffii</name>
    <dbReference type="NCBI Taxonomy" id="365340"/>
    <lineage>
        <taxon>Bacteria</taxon>
        <taxon>Pseudomonadati</taxon>
        <taxon>Pseudomonadota</taxon>
        <taxon>Alphaproteobacteria</taxon>
        <taxon>Rhodobacterales</taxon>
        <taxon>Paracoccaceae</taxon>
        <taxon>Rhodovulum</taxon>
    </lineage>
</organism>
<evidence type="ECO:0000256" key="1">
    <source>
        <dbReference type="ARBA" id="ARBA00023002"/>
    </source>
</evidence>
<evidence type="ECO:0000259" key="2">
    <source>
        <dbReference type="SMART" id="SM00903"/>
    </source>
</evidence>
<dbReference type="GO" id="GO:0010181">
    <property type="term" value="F:FMN binding"/>
    <property type="evidence" value="ECO:0007669"/>
    <property type="project" value="InterPro"/>
</dbReference>
<reference evidence="3 4" key="1">
    <citation type="submission" date="2018-04" db="EMBL/GenBank/DDBJ databases">
        <title>Genomic Encyclopedia of Archaeal and Bacterial Type Strains, Phase II (KMG-II): from individual species to whole genera.</title>
        <authorList>
            <person name="Goeker M."/>
        </authorList>
    </citation>
    <scope>NUCLEOTIDE SEQUENCE [LARGE SCALE GENOMIC DNA]</scope>
    <source>
        <strain evidence="3 4">DSM 18064</strain>
    </source>
</reference>
<dbReference type="SMART" id="SM00903">
    <property type="entry name" value="Flavin_Reduct"/>
    <property type="match status" value="1"/>
</dbReference>
<dbReference type="InterPro" id="IPR002563">
    <property type="entry name" value="Flavin_Rdtase-like_dom"/>
</dbReference>
<comment type="caution">
    <text evidence="3">The sequence shown here is derived from an EMBL/GenBank/DDBJ whole genome shotgun (WGS) entry which is preliminary data.</text>
</comment>
<dbReference type="Proteomes" id="UP000243859">
    <property type="component" value="Unassembled WGS sequence"/>
</dbReference>
<protein>
    <submittedName>
        <fullName evidence="3">Flavin reductase (DIM6/NTAB) family NADH-FMN oxidoreductase RutF</fullName>
    </submittedName>
</protein>
<dbReference type="PANTHER" id="PTHR30466:SF1">
    <property type="entry name" value="FMN REDUCTASE (NADH) RUTF"/>
    <property type="match status" value="1"/>
</dbReference>